<dbReference type="InterPro" id="IPR016181">
    <property type="entry name" value="Acyl_CoA_acyltransferase"/>
</dbReference>
<dbReference type="Gene3D" id="3.40.630.30">
    <property type="match status" value="1"/>
</dbReference>
<evidence type="ECO:0000256" key="1">
    <source>
        <dbReference type="ARBA" id="ARBA00003741"/>
    </source>
</evidence>
<dbReference type="InterPro" id="IPR000182">
    <property type="entry name" value="GNAT_dom"/>
</dbReference>
<evidence type="ECO:0000256" key="4">
    <source>
        <dbReference type="ARBA" id="ARBA00012355"/>
    </source>
</evidence>
<gene>
    <name evidence="9 11" type="primary">ectA</name>
    <name evidence="11" type="ORF">EBO15_38560</name>
</gene>
<dbReference type="PROSITE" id="PS51186">
    <property type="entry name" value="GNAT"/>
    <property type="match status" value="1"/>
</dbReference>
<evidence type="ECO:0000256" key="7">
    <source>
        <dbReference type="ARBA" id="ARBA00023315"/>
    </source>
</evidence>
<dbReference type="Pfam" id="PF00583">
    <property type="entry name" value="Acetyltransf_1"/>
    <property type="match status" value="1"/>
</dbReference>
<comment type="catalytic activity">
    <reaction evidence="8 9">
        <text>L-2,4-diaminobutanoate + acetyl-CoA = (2S)-4-acetamido-2-aminobutanoate + CoA + H(+)</text>
        <dbReference type="Rhea" id="RHEA:16901"/>
        <dbReference type="ChEBI" id="CHEBI:15378"/>
        <dbReference type="ChEBI" id="CHEBI:57287"/>
        <dbReference type="ChEBI" id="CHEBI:57288"/>
        <dbReference type="ChEBI" id="CHEBI:58761"/>
        <dbReference type="ChEBI" id="CHEBI:58929"/>
        <dbReference type="EC" id="2.3.1.178"/>
    </reaction>
</comment>
<dbReference type="EMBL" id="RFFG01000135">
    <property type="protein sequence ID" value="RMI36483.1"/>
    <property type="molecule type" value="Genomic_DNA"/>
</dbReference>
<comment type="caution">
    <text evidence="11">The sequence shown here is derived from an EMBL/GenBank/DDBJ whole genome shotgun (WGS) entry which is preliminary data.</text>
</comment>
<keyword evidence="12" id="KW-1185">Reference proteome</keyword>
<dbReference type="SUPFAM" id="SSF55729">
    <property type="entry name" value="Acyl-CoA N-acyltransferases (Nat)"/>
    <property type="match status" value="1"/>
</dbReference>
<evidence type="ECO:0000313" key="11">
    <source>
        <dbReference type="EMBL" id="RMI36483.1"/>
    </source>
</evidence>
<evidence type="ECO:0000256" key="9">
    <source>
        <dbReference type="RuleBase" id="RU365045"/>
    </source>
</evidence>
<dbReference type="OrthoDB" id="2436196at2"/>
<dbReference type="GO" id="GO:0033816">
    <property type="term" value="F:diaminobutyrate acetyltransferase activity"/>
    <property type="evidence" value="ECO:0007669"/>
    <property type="project" value="UniProtKB-EC"/>
</dbReference>
<dbReference type="RefSeq" id="WP_122199417.1">
    <property type="nucleotide sequence ID" value="NZ_JBHSKC010000008.1"/>
</dbReference>
<dbReference type="EC" id="2.3.1.178" evidence="4 9"/>
<dbReference type="Proteomes" id="UP000282674">
    <property type="component" value="Unassembled WGS sequence"/>
</dbReference>
<keyword evidence="7 9" id="KW-0012">Acyltransferase</keyword>
<reference evidence="11 12" key="1">
    <citation type="submission" date="2018-10" db="EMBL/GenBank/DDBJ databases">
        <title>Isolation from soil.</title>
        <authorList>
            <person name="Hu J."/>
        </authorList>
    </citation>
    <scope>NUCLEOTIDE SEQUENCE [LARGE SCALE GENOMIC DNA]</scope>
    <source>
        <strain evidence="11 12">NEAU-Ht49</strain>
    </source>
</reference>
<evidence type="ECO:0000313" key="12">
    <source>
        <dbReference type="Proteomes" id="UP000282674"/>
    </source>
</evidence>
<proteinExistence type="inferred from homology"/>
<evidence type="ECO:0000259" key="10">
    <source>
        <dbReference type="PROSITE" id="PS51186"/>
    </source>
</evidence>
<organism evidence="11 12">
    <name type="scientific">Actinomadura harenae</name>
    <dbReference type="NCBI Taxonomy" id="2483351"/>
    <lineage>
        <taxon>Bacteria</taxon>
        <taxon>Bacillati</taxon>
        <taxon>Actinomycetota</taxon>
        <taxon>Actinomycetes</taxon>
        <taxon>Streptosporangiales</taxon>
        <taxon>Thermomonosporaceae</taxon>
        <taxon>Actinomadura</taxon>
    </lineage>
</organism>
<dbReference type="InterPro" id="IPR012772">
    <property type="entry name" value="Ectoine_EctA"/>
</dbReference>
<evidence type="ECO:0000256" key="3">
    <source>
        <dbReference type="ARBA" id="ARBA00010712"/>
    </source>
</evidence>
<feature type="domain" description="N-acetyltransferase" evidence="10">
    <location>
        <begin position="19"/>
        <end position="179"/>
    </location>
</feature>
<comment type="pathway">
    <text evidence="2 9">Amine and polyamine biosynthesis; ectoine biosynthesis; L-ectoine from L-aspartate 4-semialdehyde: step 2/3.</text>
</comment>
<evidence type="ECO:0000256" key="2">
    <source>
        <dbReference type="ARBA" id="ARBA00004978"/>
    </source>
</evidence>
<comment type="similarity">
    <text evidence="3 9">Belongs to the acetyltransferase family. EctA subfamily.</text>
</comment>
<evidence type="ECO:0000256" key="8">
    <source>
        <dbReference type="ARBA" id="ARBA00048924"/>
    </source>
</evidence>
<evidence type="ECO:0000256" key="6">
    <source>
        <dbReference type="ARBA" id="ARBA00022679"/>
    </source>
</evidence>
<dbReference type="GO" id="GO:0019491">
    <property type="term" value="P:ectoine biosynthetic process"/>
    <property type="evidence" value="ECO:0007669"/>
    <property type="project" value="UniProtKB-UniPathway"/>
</dbReference>
<dbReference type="NCBIfam" id="TIGR02406">
    <property type="entry name" value="ectoine_EctA"/>
    <property type="match status" value="1"/>
</dbReference>
<dbReference type="UniPathway" id="UPA00067">
    <property type="reaction ID" value="UER00122"/>
</dbReference>
<accession>A0A3M2LIX1</accession>
<sequence>MTVQPQRSENERADSDIGFVLAEPTLRDGPELWRMARESEVLDVNSPYSYTLWCRDFGATSIVARDREDPERHDAGRACGFVSGYLRPDAPDTLFVWQVAVDRDRRGRGLARLMLDGLAERLVPRGARALEATVTPGNTASAALFGSFARDHGAELTRTPLFGPDLLPGGHDPETLFRIGPLGRA</sequence>
<comment type="function">
    <text evidence="1 9">Catalyzes the acetylation of L-2,4-diaminobutyrate (DABA) to gamma-N-acetyl-alpha,gamma-diaminobutyric acid (ADABA) with acetyl coenzyme A.</text>
</comment>
<name>A0A3M2LIX1_9ACTN</name>
<protein>
    <recommendedName>
        <fullName evidence="5 9">L-2,4-diaminobutyric acid acetyltransferase</fullName>
        <shortName evidence="9">DABA acetyltransferase</shortName>
        <ecNumber evidence="4 9">2.3.1.178</ecNumber>
    </recommendedName>
</protein>
<dbReference type="CDD" id="cd04301">
    <property type="entry name" value="NAT_SF"/>
    <property type="match status" value="1"/>
</dbReference>
<evidence type="ECO:0000256" key="5">
    <source>
        <dbReference type="ARBA" id="ARBA00017935"/>
    </source>
</evidence>
<keyword evidence="6 9" id="KW-0808">Transferase</keyword>
<dbReference type="AlphaFoldDB" id="A0A3M2LIX1"/>